<organism evidence="2 3">
    <name type="scientific">Spirosoma pollinicola</name>
    <dbReference type="NCBI Taxonomy" id="2057025"/>
    <lineage>
        <taxon>Bacteria</taxon>
        <taxon>Pseudomonadati</taxon>
        <taxon>Bacteroidota</taxon>
        <taxon>Cytophagia</taxon>
        <taxon>Cytophagales</taxon>
        <taxon>Cytophagaceae</taxon>
        <taxon>Spirosoma</taxon>
    </lineage>
</organism>
<dbReference type="AlphaFoldDB" id="A0A2K8ZB01"/>
<dbReference type="OrthoDB" id="947434at2"/>
<dbReference type="EMBL" id="CP025096">
    <property type="protein sequence ID" value="AUD07062.1"/>
    <property type="molecule type" value="Genomic_DNA"/>
</dbReference>
<feature type="signal peptide" evidence="1">
    <location>
        <begin position="1"/>
        <end position="20"/>
    </location>
</feature>
<gene>
    <name evidence="2" type="ORF">CWM47_37735</name>
</gene>
<name>A0A2K8ZB01_9BACT</name>
<accession>A0A2K8ZB01</accession>
<proteinExistence type="predicted"/>
<sequence>MRYLLFLIAIVFGNSYQSSAQSKNQFNIGAGYSYSNTIVSIENTALIGLAPIKAKPGFYVSLAYDHQLSRLFTTQIELNLQQKGHRYENPIEQQLVPVRYTYIGIRPTIGVKPVKKLSFLIGPELNWLISKSASWSNSKPIEIGLTGRGRYQFSRVGITGGYFRALTFYDLSGSGTYSFTNQNWQVGLFYQLSPR</sequence>
<dbReference type="Proteomes" id="UP000232883">
    <property type="component" value="Chromosome"/>
</dbReference>
<reference evidence="2 3" key="1">
    <citation type="submission" date="2017-11" db="EMBL/GenBank/DDBJ databases">
        <title>Taxonomic description and genome sequences of Spirosoma HA7 sp. nov., isolated from pollen microhabitat of Corylus avellana.</title>
        <authorList>
            <person name="Ambika Manirajan B."/>
            <person name="Suarez C."/>
            <person name="Ratering S."/>
            <person name="Geissler-Plaum R."/>
            <person name="Cardinale M."/>
            <person name="Sylvia S."/>
        </authorList>
    </citation>
    <scope>NUCLEOTIDE SEQUENCE [LARGE SCALE GENOMIC DNA]</scope>
    <source>
        <strain evidence="2 3">HA7</strain>
    </source>
</reference>
<dbReference type="KEGG" id="spir:CWM47_37735"/>
<evidence type="ECO:0000256" key="1">
    <source>
        <dbReference type="SAM" id="SignalP"/>
    </source>
</evidence>
<dbReference type="RefSeq" id="WP_100993630.1">
    <property type="nucleotide sequence ID" value="NZ_CP025096.1"/>
</dbReference>
<keyword evidence="3" id="KW-1185">Reference proteome</keyword>
<protein>
    <recommendedName>
        <fullName evidence="4">Outer membrane protein beta-barrel domain-containing protein</fullName>
    </recommendedName>
</protein>
<keyword evidence="1" id="KW-0732">Signal</keyword>
<evidence type="ECO:0008006" key="4">
    <source>
        <dbReference type="Google" id="ProtNLM"/>
    </source>
</evidence>
<evidence type="ECO:0000313" key="2">
    <source>
        <dbReference type="EMBL" id="AUD07062.1"/>
    </source>
</evidence>
<evidence type="ECO:0000313" key="3">
    <source>
        <dbReference type="Proteomes" id="UP000232883"/>
    </source>
</evidence>
<feature type="chain" id="PRO_5014610004" description="Outer membrane protein beta-barrel domain-containing protein" evidence="1">
    <location>
        <begin position="21"/>
        <end position="195"/>
    </location>
</feature>